<evidence type="ECO:0000313" key="4">
    <source>
        <dbReference type="Proteomes" id="UP000011021"/>
    </source>
</evidence>
<dbReference type="Gene3D" id="1.10.3680.10">
    <property type="entry name" value="TerB-like"/>
    <property type="match status" value="1"/>
</dbReference>
<feature type="domain" description="Co-chaperone DjlA N-terminal" evidence="2">
    <location>
        <begin position="9"/>
        <end position="114"/>
    </location>
</feature>
<dbReference type="CDD" id="cd07176">
    <property type="entry name" value="terB"/>
    <property type="match status" value="1"/>
</dbReference>
<evidence type="ECO:0000313" key="3">
    <source>
        <dbReference type="EMBL" id="EFV95096.1"/>
    </source>
</evidence>
<feature type="region of interest" description="Disordered" evidence="1">
    <location>
        <begin position="137"/>
        <end position="171"/>
    </location>
</feature>
<sequence>MTDTEQIRATLTLCLLAAYADQQKHEREGEEIRRIAEGLAAREEINLPALHQDVLMKRTGVQDVAARLQDDDARRLAYEMAVCVCEADGSISEAERAFLTEARQALQLDTASAEATVQQAEALAQAPLAEPLQETPLFGNSRAQGTPHEAGSHPTPPLPDAPANQNVPTGRPTPDAQAIDQQILRAAITNGAIELLPESLSTLAIIPLQMRLVYQIGQQYGYPLDKGHIRDFLATLGVGVTSQYLEQAGRKLLGSLLGKKLGKGMLGGLGRQAVSSGMSFASTYALGHVAREYYAGGRTLSTQMLKDAYQRVLGDGRALQSQYLPRIEAESRQLDAAKVMALVRGQG</sequence>
<dbReference type="SUPFAM" id="SSF158682">
    <property type="entry name" value="TerB-like"/>
    <property type="match status" value="1"/>
</dbReference>
<gene>
    <name evidence="3" type="ORF">HMPREF0551_1054</name>
</gene>
<accession>E7RWJ2</accession>
<dbReference type="eggNOG" id="COG3793">
    <property type="taxonomic scope" value="Bacteria"/>
</dbReference>
<dbReference type="EMBL" id="AEQP01000004">
    <property type="protein sequence ID" value="EFV95096.1"/>
    <property type="molecule type" value="Genomic_DNA"/>
</dbReference>
<protein>
    <recommendedName>
        <fullName evidence="2">Co-chaperone DjlA N-terminal domain-containing protein</fullName>
    </recommendedName>
</protein>
<name>E7RWJ2_9BURK</name>
<dbReference type="HOGENOM" id="CLU_871371_0_0_4"/>
<dbReference type="AlphaFoldDB" id="E7RWJ2"/>
<reference evidence="3 4" key="1">
    <citation type="submission" date="2010-12" db="EMBL/GenBank/DDBJ databases">
        <authorList>
            <person name="Muzny D."/>
            <person name="Qin X."/>
            <person name="Deng J."/>
            <person name="Jiang H."/>
            <person name="Liu Y."/>
            <person name="Qu J."/>
            <person name="Song X.-Z."/>
            <person name="Zhang L."/>
            <person name="Thornton R."/>
            <person name="Coyle M."/>
            <person name="Francisco L."/>
            <person name="Jackson L."/>
            <person name="Javaid M."/>
            <person name="Korchina V."/>
            <person name="Kovar C."/>
            <person name="Mata R."/>
            <person name="Mathew T."/>
            <person name="Ngo R."/>
            <person name="Nguyen L."/>
            <person name="Nguyen N."/>
            <person name="Okwuonu G."/>
            <person name="Ongeri F."/>
            <person name="Pham C."/>
            <person name="Simmons D."/>
            <person name="Wilczek-Boney K."/>
            <person name="Hale W."/>
            <person name="Jakkamsetti A."/>
            <person name="Pham P."/>
            <person name="Ruth R."/>
            <person name="San Lucas F."/>
            <person name="Warren J."/>
            <person name="Zhang J."/>
            <person name="Zhao Z."/>
            <person name="Zhou C."/>
            <person name="Zhu D."/>
            <person name="Lee S."/>
            <person name="Bess C."/>
            <person name="Blankenburg K."/>
            <person name="Forbes L."/>
            <person name="Fu Q."/>
            <person name="Gubbala S."/>
            <person name="Hirani K."/>
            <person name="Jayaseelan J.C."/>
            <person name="Lara F."/>
            <person name="Munidasa M."/>
            <person name="Palculict T."/>
            <person name="Patil S."/>
            <person name="Pu L.-L."/>
            <person name="Saada N."/>
            <person name="Tang L."/>
            <person name="Weissenberger G."/>
            <person name="Zhu Y."/>
            <person name="Hemphill L."/>
            <person name="Shang Y."/>
            <person name="Youmans B."/>
            <person name="Ayvaz T."/>
            <person name="Ross M."/>
            <person name="Santibanez J."/>
            <person name="Aqrawi P."/>
            <person name="Gross S."/>
            <person name="Joshi V."/>
            <person name="Fowler G."/>
            <person name="Nazareth L."/>
            <person name="Reid J."/>
            <person name="Worley K."/>
            <person name="Petrosino J."/>
            <person name="Highlander S."/>
            <person name="Gibbs R."/>
        </authorList>
    </citation>
    <scope>NUCLEOTIDE SEQUENCE [LARGE SCALE GENOMIC DNA]</scope>
    <source>
        <strain evidence="3 4">ATCC 51599</strain>
    </source>
</reference>
<evidence type="ECO:0000256" key="1">
    <source>
        <dbReference type="SAM" id="MobiDB-lite"/>
    </source>
</evidence>
<dbReference type="InterPro" id="IPR029024">
    <property type="entry name" value="TerB-like"/>
</dbReference>
<dbReference type="InterPro" id="IPR007791">
    <property type="entry name" value="DjlA_N"/>
</dbReference>
<organism evidence="3 4">
    <name type="scientific">Lautropia mirabilis ATCC 51599</name>
    <dbReference type="NCBI Taxonomy" id="887898"/>
    <lineage>
        <taxon>Bacteria</taxon>
        <taxon>Pseudomonadati</taxon>
        <taxon>Pseudomonadota</taxon>
        <taxon>Betaproteobacteria</taxon>
        <taxon>Burkholderiales</taxon>
        <taxon>Burkholderiaceae</taxon>
        <taxon>Lautropia</taxon>
    </lineage>
</organism>
<dbReference type="Pfam" id="PF05099">
    <property type="entry name" value="TerB"/>
    <property type="match status" value="1"/>
</dbReference>
<proteinExistence type="predicted"/>
<keyword evidence="4" id="KW-1185">Reference proteome</keyword>
<evidence type="ECO:0000259" key="2">
    <source>
        <dbReference type="Pfam" id="PF05099"/>
    </source>
</evidence>
<comment type="caution">
    <text evidence="3">The sequence shown here is derived from an EMBL/GenBank/DDBJ whole genome shotgun (WGS) entry which is preliminary data.</text>
</comment>
<dbReference type="RefSeq" id="WP_005673273.1">
    <property type="nucleotide sequence ID" value="NZ_CP146288.1"/>
</dbReference>
<dbReference type="Proteomes" id="UP000011021">
    <property type="component" value="Unassembled WGS sequence"/>
</dbReference>
<dbReference type="STRING" id="887898.HMPREF0551_1054"/>